<dbReference type="EMBL" id="JASBWS010000180">
    <property type="protein sequence ID" value="KAJ9092256.1"/>
    <property type="molecule type" value="Genomic_DNA"/>
</dbReference>
<protein>
    <submittedName>
        <fullName evidence="1">Uncharacterized protein</fullName>
    </submittedName>
</protein>
<dbReference type="Proteomes" id="UP001230649">
    <property type="component" value="Unassembled WGS sequence"/>
</dbReference>
<evidence type="ECO:0000313" key="1">
    <source>
        <dbReference type="EMBL" id="KAJ9092256.1"/>
    </source>
</evidence>
<gene>
    <name evidence="1" type="ORF">QFC20_007430</name>
</gene>
<accession>A0ACC2UZS2</accession>
<name>A0ACC2UZS2_9TREE</name>
<sequence>MSDIPESSRSSDLTPLPETPSTPSPQDSRSNRVLDTPTAPNPDRTSRLSTLPSTGPSLESLQAMMRVESLLIGKGKAPDPSLSSLGHPSSPSASGPVTPEPASKARIDSKGDGHVRFSIKAEDSSHQGFDAPSDYDRPSSSPPSITPSSFPRSYSNDSAYSSSSTWKSSSKVKASDLPKFRREKGEDVEVWIEQLSAIFEANGSSNAEIVALLSVILKDTALKWFARLGVKGRSQFPTWLHWQEALRQRFLKANYLAEKKRLWKKRDLRDNEDMADYFDAKVDLQAYVFDEQTPDSELILDIMDGLPDYMLPNLKSAIAPTMDLLEFRRILLDYEKGLRWNGPWGNRRQDTRSNGKVIFNDRPSFRPSAQTGSNSKEALKPPRPCTCGVQVKDDSPPVVDAFLPEQDNEGYKDLYDTLCVNVSPVPNFQDRHSDKVPTEL</sequence>
<evidence type="ECO:0000313" key="2">
    <source>
        <dbReference type="Proteomes" id="UP001230649"/>
    </source>
</evidence>
<comment type="caution">
    <text evidence="1">The sequence shown here is derived from an EMBL/GenBank/DDBJ whole genome shotgun (WGS) entry which is preliminary data.</text>
</comment>
<keyword evidence="2" id="KW-1185">Reference proteome</keyword>
<organism evidence="1 2">
    <name type="scientific">Naganishia adeliensis</name>
    <dbReference type="NCBI Taxonomy" id="92952"/>
    <lineage>
        <taxon>Eukaryota</taxon>
        <taxon>Fungi</taxon>
        <taxon>Dikarya</taxon>
        <taxon>Basidiomycota</taxon>
        <taxon>Agaricomycotina</taxon>
        <taxon>Tremellomycetes</taxon>
        <taxon>Filobasidiales</taxon>
        <taxon>Filobasidiaceae</taxon>
        <taxon>Naganishia</taxon>
    </lineage>
</organism>
<proteinExistence type="predicted"/>
<reference evidence="1" key="1">
    <citation type="submission" date="2023-04" db="EMBL/GenBank/DDBJ databases">
        <title>Draft Genome sequencing of Naganishia species isolated from polar environments using Oxford Nanopore Technology.</title>
        <authorList>
            <person name="Leo P."/>
            <person name="Venkateswaran K."/>
        </authorList>
    </citation>
    <scope>NUCLEOTIDE SEQUENCE</scope>
    <source>
        <strain evidence="1">MNA-CCFEE 5262</strain>
    </source>
</reference>